<reference evidence="2" key="1">
    <citation type="submission" date="2022-11" db="UniProtKB">
        <authorList>
            <consortium name="WormBaseParasite"/>
        </authorList>
    </citation>
    <scope>IDENTIFICATION</scope>
</reference>
<protein>
    <submittedName>
        <fullName evidence="2">Uncharacterized protein</fullName>
    </submittedName>
</protein>
<organism evidence="1 2">
    <name type="scientific">Panagrolaimus sp. JU765</name>
    <dbReference type="NCBI Taxonomy" id="591449"/>
    <lineage>
        <taxon>Eukaryota</taxon>
        <taxon>Metazoa</taxon>
        <taxon>Ecdysozoa</taxon>
        <taxon>Nematoda</taxon>
        <taxon>Chromadorea</taxon>
        <taxon>Rhabditida</taxon>
        <taxon>Tylenchina</taxon>
        <taxon>Panagrolaimomorpha</taxon>
        <taxon>Panagrolaimoidea</taxon>
        <taxon>Panagrolaimidae</taxon>
        <taxon>Panagrolaimus</taxon>
    </lineage>
</organism>
<evidence type="ECO:0000313" key="2">
    <source>
        <dbReference type="WBParaSite" id="JU765_v2.g20123.t1"/>
    </source>
</evidence>
<dbReference type="Proteomes" id="UP000887576">
    <property type="component" value="Unplaced"/>
</dbReference>
<evidence type="ECO:0000313" key="1">
    <source>
        <dbReference type="Proteomes" id="UP000887576"/>
    </source>
</evidence>
<dbReference type="WBParaSite" id="JU765_v2.g20123.t1">
    <property type="protein sequence ID" value="JU765_v2.g20123.t1"/>
    <property type="gene ID" value="JU765_v2.g20123"/>
</dbReference>
<proteinExistence type="predicted"/>
<accession>A0AC34QWM0</accession>
<sequence length="159" mass="18018">MVRFFDCCLFFVVIGIVEAQYYSLPYYGYPKYQAPAIAPVAAPTYYMVAAPPQHYRLPPPMRCPECNKSVVEVVPETESYIAPQPQPYYQPRVPSYIVPAPVPVPRQMYVVPQRPTYLQAPPEYAEYPGVREVAPPPGSVEPQMVLETVPYSKKKKSTI</sequence>
<name>A0AC34QWM0_9BILA</name>